<evidence type="ECO:0000313" key="7">
    <source>
        <dbReference type="Proteomes" id="UP000593591"/>
    </source>
</evidence>
<reference evidence="5 7" key="1">
    <citation type="submission" date="2018-08" db="EMBL/GenBank/DDBJ databases">
        <title>The first complete genome of Treponema rectale (CHPAT), a commensal spirochete of the bovine rectum.</title>
        <authorList>
            <person name="Staton G.J."/>
            <person name="Clegg S.R."/>
            <person name="Carter S.D."/>
            <person name="Radford A.D."/>
            <person name="Darby A."/>
            <person name="Hall N."/>
            <person name="Birtles R.J."/>
            <person name="Evans N.J."/>
        </authorList>
    </citation>
    <scope>NUCLEOTIDE SEQUENCE [LARGE SCALE GENOMIC DNA]</scope>
    <source>
        <strain evidence="5 7">CHPA</strain>
    </source>
</reference>
<gene>
    <name evidence="5" type="ORF">DYE49_08155</name>
    <name evidence="4" type="ORF">HNP77_000190</name>
</gene>
<evidence type="ECO:0000313" key="6">
    <source>
        <dbReference type="Proteomes" id="UP000578697"/>
    </source>
</evidence>
<dbReference type="Gene3D" id="3.40.50.10610">
    <property type="entry name" value="ABC-type transport auxiliary lipoprotein component"/>
    <property type="match status" value="1"/>
</dbReference>
<evidence type="ECO:0000313" key="4">
    <source>
        <dbReference type="EMBL" id="MBB5217846.1"/>
    </source>
</evidence>
<keyword evidence="1" id="KW-0175">Coiled coil</keyword>
<dbReference type="AlphaFoldDB" id="A0A840SD45"/>
<feature type="chain" id="PRO_5036240804" evidence="3">
    <location>
        <begin position="24"/>
        <end position="784"/>
    </location>
</feature>
<feature type="signal peptide" evidence="3">
    <location>
        <begin position="1"/>
        <end position="23"/>
    </location>
</feature>
<evidence type="ECO:0000313" key="5">
    <source>
        <dbReference type="EMBL" id="QOS40429.1"/>
    </source>
</evidence>
<dbReference type="EMBL" id="JACHFR010000001">
    <property type="protein sequence ID" value="MBB5217846.1"/>
    <property type="molecule type" value="Genomic_DNA"/>
</dbReference>
<feature type="region of interest" description="Disordered" evidence="2">
    <location>
        <begin position="590"/>
        <end position="621"/>
    </location>
</feature>
<name>A0A840SD45_9SPIR</name>
<proteinExistence type="predicted"/>
<organism evidence="4 6">
    <name type="scientific">Treponema rectale</name>
    <dbReference type="NCBI Taxonomy" id="744512"/>
    <lineage>
        <taxon>Bacteria</taxon>
        <taxon>Pseudomonadati</taxon>
        <taxon>Spirochaetota</taxon>
        <taxon>Spirochaetia</taxon>
        <taxon>Spirochaetales</taxon>
        <taxon>Treponemataceae</taxon>
        <taxon>Treponema</taxon>
    </lineage>
</organism>
<dbReference type="EMBL" id="CP031517">
    <property type="protein sequence ID" value="QOS40429.1"/>
    <property type="molecule type" value="Genomic_DNA"/>
</dbReference>
<keyword evidence="6" id="KW-1185">Reference proteome</keyword>
<dbReference type="Proteomes" id="UP000593591">
    <property type="component" value="Chromosome"/>
</dbReference>
<evidence type="ECO:0000256" key="2">
    <source>
        <dbReference type="SAM" id="MobiDB-lite"/>
    </source>
</evidence>
<feature type="coiled-coil region" evidence="1">
    <location>
        <begin position="196"/>
        <end position="283"/>
    </location>
</feature>
<keyword evidence="3" id="KW-0732">Signal</keyword>
<feature type="compositionally biased region" description="Basic and acidic residues" evidence="2">
    <location>
        <begin position="590"/>
        <end position="612"/>
    </location>
</feature>
<evidence type="ECO:0000256" key="3">
    <source>
        <dbReference type="SAM" id="SignalP"/>
    </source>
</evidence>
<accession>A0A840SD45</accession>
<feature type="coiled-coil region" evidence="1">
    <location>
        <begin position="355"/>
        <end position="398"/>
    </location>
</feature>
<reference evidence="4 6" key="2">
    <citation type="submission" date="2020-08" db="EMBL/GenBank/DDBJ databases">
        <title>Genomic Encyclopedia of Type Strains, Phase IV (KMG-IV): sequencing the most valuable type-strain genomes for metagenomic binning, comparative biology and taxonomic classification.</title>
        <authorList>
            <person name="Goeker M."/>
        </authorList>
    </citation>
    <scope>NUCLEOTIDE SEQUENCE [LARGE SCALE GENOMIC DNA]</scope>
    <source>
        <strain evidence="4 6">DSM 103679</strain>
    </source>
</reference>
<evidence type="ECO:0000256" key="1">
    <source>
        <dbReference type="SAM" id="Coils"/>
    </source>
</evidence>
<dbReference type="Proteomes" id="UP000578697">
    <property type="component" value="Unassembled WGS sequence"/>
</dbReference>
<dbReference type="KEGG" id="trc:DYE49_08155"/>
<dbReference type="RefSeq" id="WP_184651290.1">
    <property type="nucleotide sequence ID" value="NZ_JACHFR010000001.1"/>
</dbReference>
<protein>
    <submittedName>
        <fullName evidence="4">Uncharacterized protein</fullName>
    </submittedName>
</protein>
<sequence length="784" mass="87741">MKVVKLAAAALFLSIITAARISADSGYFTGNGGSDKKVLIYDSTLLNGKSDKSDQWIPIKIKADIINDLNSYSNIQIIDAEQTETIRKIQRQYESSEYSSENPVELGKSIQAKYYITLSTTRDKDTYSLSATIFSIETRKSEGGYTSPFYSQTDYITKVHGTAAVKLLSDLGVNLTSAGKRLIQIGSLTETNSASENEMKENLSAITAELERISKEENSLSGTKLTDLELEAERTRIETQKAVLERQQAAEKEKLQRLQEDAKREQEEEIAKMDRDAKQQQEILKISNEVEQKAMEIRNKKIDGLTAREYVELIEAEKQTLYANEKSVNDAVAAYNKNLKAEYDKKIEARKNRPLQTAEKDADGKRSELSQARLDADIQALQNEYEEKAVENSTELNKSIMDVQNQLRKKISSDISKMESKEFKSGSLTDSSIYFRVDNYDGNAGGWHYTLVFAFSGKTIHTATDLITYKEITGKDIPEAPKAGDKNFEKKNRLVQEYFDTVDTYDSFFRMNIPYIEAIITYKIASERYTKPSAYQVKITKIELKNVSNSKTIKSINSTVKAGYNYTPACKVDWRTKSEQEADIKKEARAKFEEEKKTEKSGSKKKKEKSESKASSTDSAYTGFQDDRDTFSAFYSNGMAVPGNISLIMNQEEAYLTIGYTFTVGLTKNIFIGANFDFGAGGDRKTLESNTENSSYYNSAETAEELDFYYDVTGMVGTSFNLLKYVRISGWLEGGAICNKAGCGMGASLELYTPSSGGAFVSATALCTKEKILGKFTLGYELCF</sequence>